<sequence length="185" mass="19626">MKTKLKLLAGGIFMAMAVNSYAIDGAINFHGAIITQACIINGGQDIDVPLGTFSAAQFQTIGEPSPKIPFTIPLANCPYATDGSQETDHFRIWLEAATVPGTPNLIQVADEFKDGTAASGVGIRIVDAANPDTPLPINTLPELVYDITGEIMNVNLMAYYESFVESTSITAGVADAVVNVTLDYR</sequence>
<feature type="chain" id="PRO_5045876849" evidence="1">
    <location>
        <begin position="23"/>
        <end position="185"/>
    </location>
</feature>
<feature type="domain" description="Fimbrial-type adhesion" evidence="2">
    <location>
        <begin position="27"/>
        <end position="184"/>
    </location>
</feature>
<accession>A0ABS6LQY7</accession>
<protein>
    <submittedName>
        <fullName evidence="3">Type 1 fimbrial protein</fullName>
    </submittedName>
</protein>
<comment type="caution">
    <text evidence="3">The sequence shown here is derived from an EMBL/GenBank/DDBJ whole genome shotgun (WGS) entry which is preliminary data.</text>
</comment>
<dbReference type="InterPro" id="IPR000259">
    <property type="entry name" value="Adhesion_dom_fimbrial"/>
</dbReference>
<dbReference type="Proteomes" id="UP000734343">
    <property type="component" value="Unassembled WGS sequence"/>
</dbReference>
<dbReference type="Pfam" id="PF00419">
    <property type="entry name" value="Fimbrial"/>
    <property type="match status" value="1"/>
</dbReference>
<reference evidence="3 4" key="1">
    <citation type="submission" date="2021-03" db="EMBL/GenBank/DDBJ databases">
        <title>Five novel Rahnella species.</title>
        <authorList>
            <person name="Brady C."/>
            <person name="Asselin J."/>
            <person name="Beer S."/>
            <person name="Bruberg M.B."/>
            <person name="Crampton B."/>
            <person name="Venter S."/>
            <person name="Arnold D."/>
            <person name="Denman S."/>
        </authorList>
    </citation>
    <scope>NUCLEOTIDE SEQUENCE [LARGE SCALE GENOMIC DNA]</scope>
    <source>
        <strain evidence="3 4">H11b</strain>
    </source>
</reference>
<proteinExistence type="predicted"/>
<name>A0ABS6LQY7_9GAMM</name>
<dbReference type="RefSeq" id="WP_217172165.1">
    <property type="nucleotide sequence ID" value="NZ_CP126169.1"/>
</dbReference>
<organism evidence="3 4">
    <name type="scientific">Rahnella bonaserana</name>
    <dbReference type="NCBI Taxonomy" id="2816248"/>
    <lineage>
        <taxon>Bacteria</taxon>
        <taxon>Pseudomonadati</taxon>
        <taxon>Pseudomonadota</taxon>
        <taxon>Gammaproteobacteria</taxon>
        <taxon>Enterobacterales</taxon>
        <taxon>Yersiniaceae</taxon>
        <taxon>Rahnella</taxon>
    </lineage>
</organism>
<dbReference type="InterPro" id="IPR050263">
    <property type="entry name" value="Bact_Fimbrial_Adh_Pro"/>
</dbReference>
<evidence type="ECO:0000259" key="2">
    <source>
        <dbReference type="Pfam" id="PF00419"/>
    </source>
</evidence>
<gene>
    <name evidence="3" type="ORF">J1778_04460</name>
</gene>
<evidence type="ECO:0000313" key="3">
    <source>
        <dbReference type="EMBL" id="MBU9854535.1"/>
    </source>
</evidence>
<keyword evidence="1" id="KW-0732">Signal</keyword>
<dbReference type="EMBL" id="JAFMOW010000053">
    <property type="protein sequence ID" value="MBU9854535.1"/>
    <property type="molecule type" value="Genomic_DNA"/>
</dbReference>
<dbReference type="PANTHER" id="PTHR33420:SF26">
    <property type="entry name" value="FIMBRIAL SUBUNIT"/>
    <property type="match status" value="1"/>
</dbReference>
<evidence type="ECO:0000313" key="4">
    <source>
        <dbReference type="Proteomes" id="UP000734343"/>
    </source>
</evidence>
<keyword evidence="4" id="KW-1185">Reference proteome</keyword>
<feature type="signal peptide" evidence="1">
    <location>
        <begin position="1"/>
        <end position="22"/>
    </location>
</feature>
<evidence type="ECO:0000256" key="1">
    <source>
        <dbReference type="SAM" id="SignalP"/>
    </source>
</evidence>
<dbReference type="PANTHER" id="PTHR33420">
    <property type="entry name" value="FIMBRIAL SUBUNIT ELFA-RELATED"/>
    <property type="match status" value="1"/>
</dbReference>